<feature type="domain" description="VOC" evidence="1">
    <location>
        <begin position="6"/>
        <end position="136"/>
    </location>
</feature>
<protein>
    <recommendedName>
        <fullName evidence="1">VOC domain-containing protein</fullName>
    </recommendedName>
</protein>
<reference evidence="2 3" key="1">
    <citation type="submission" date="2018-07" db="EMBL/GenBank/DDBJ databases">
        <title>Genome sequence of Nitratireductor thuwali#1536.</title>
        <authorList>
            <person name="Michoud G."/>
            <person name="Merlino G."/>
            <person name="Sefrji F.O."/>
            <person name="Daffonchio D."/>
        </authorList>
    </citation>
    <scope>NUCLEOTIDE SEQUENCE [LARGE SCALE GENOMIC DNA]</scope>
    <source>
        <strain evidence="3">Nit1536</strain>
    </source>
</reference>
<dbReference type="PANTHER" id="PTHR36503:SF1">
    <property type="entry name" value="BLR2520 PROTEIN"/>
    <property type="match status" value="1"/>
</dbReference>
<keyword evidence="3" id="KW-1185">Reference proteome</keyword>
<dbReference type="RefSeq" id="WP_338531343.1">
    <property type="nucleotide sequence ID" value="NZ_CP030941.1"/>
</dbReference>
<dbReference type="Proteomes" id="UP001342418">
    <property type="component" value="Chromosome"/>
</dbReference>
<dbReference type="CDD" id="cd07251">
    <property type="entry name" value="VOC_like"/>
    <property type="match status" value="1"/>
</dbReference>
<dbReference type="Pfam" id="PF00903">
    <property type="entry name" value="Glyoxalase"/>
    <property type="match status" value="1"/>
</dbReference>
<dbReference type="InterPro" id="IPR029068">
    <property type="entry name" value="Glyas_Bleomycin-R_OHBP_Dase"/>
</dbReference>
<evidence type="ECO:0000313" key="3">
    <source>
        <dbReference type="Proteomes" id="UP001342418"/>
    </source>
</evidence>
<accession>A0ABY5MMY6</accession>
<dbReference type="SUPFAM" id="SSF54593">
    <property type="entry name" value="Glyoxalase/Bleomycin resistance protein/Dihydroxybiphenyl dioxygenase"/>
    <property type="match status" value="1"/>
</dbReference>
<evidence type="ECO:0000259" key="1">
    <source>
        <dbReference type="PROSITE" id="PS51819"/>
    </source>
</evidence>
<dbReference type="InterPro" id="IPR004360">
    <property type="entry name" value="Glyas_Fos-R_dOase_dom"/>
</dbReference>
<sequence>MKLEPRISVITLGVDDLDRAIRFYEAMGLERSKRITEGVAFFQMGGMILALWPREQLAADIANDNFRPARGANGKPGFSGVALAYNTRTEAEVNLILNQVDKVGGRVLKSAQRAFWGGVQGYFADTEGNLWEVAHNPDFPIDAEGRISLPE</sequence>
<dbReference type="PANTHER" id="PTHR36503">
    <property type="entry name" value="BLR2520 PROTEIN"/>
    <property type="match status" value="1"/>
</dbReference>
<dbReference type="EMBL" id="CP030941">
    <property type="protein sequence ID" value="UUP19162.1"/>
    <property type="molecule type" value="Genomic_DNA"/>
</dbReference>
<name>A0ABY5MMY6_9HYPH</name>
<gene>
    <name evidence="2" type="ORF">NTH_03653</name>
</gene>
<evidence type="ECO:0000313" key="2">
    <source>
        <dbReference type="EMBL" id="UUP19162.1"/>
    </source>
</evidence>
<organism evidence="2 3">
    <name type="scientific">Nitratireductor thuwali</name>
    <dbReference type="NCBI Taxonomy" id="2267699"/>
    <lineage>
        <taxon>Bacteria</taxon>
        <taxon>Pseudomonadati</taxon>
        <taxon>Pseudomonadota</taxon>
        <taxon>Alphaproteobacteria</taxon>
        <taxon>Hyphomicrobiales</taxon>
        <taxon>Phyllobacteriaceae</taxon>
        <taxon>Nitratireductor</taxon>
    </lineage>
</organism>
<dbReference type="InterPro" id="IPR037523">
    <property type="entry name" value="VOC_core"/>
</dbReference>
<proteinExistence type="predicted"/>
<dbReference type="PROSITE" id="PS51819">
    <property type="entry name" value="VOC"/>
    <property type="match status" value="1"/>
</dbReference>
<dbReference type="Gene3D" id="3.10.180.10">
    <property type="entry name" value="2,3-Dihydroxybiphenyl 1,2-Dioxygenase, domain 1"/>
    <property type="match status" value="1"/>
</dbReference>